<evidence type="ECO:0000313" key="1">
    <source>
        <dbReference type="EMBL" id="KXS13863.1"/>
    </source>
</evidence>
<gene>
    <name evidence="1" type="ORF">M427DRAFT_58120</name>
</gene>
<sequence length="151" mass="17674">MKWRWWGNRFHHRRRSSWSASPHNSSKYEYICEWVDSASVTRAFLMEEEGVFLVHGGIFSPLQIYFVVLSSGRISGGVTYLSLTHPFAHAQHDVFRGPRLLCLLRWDRRVPPPLLPKRKRAVLDFANWFLCWTLSLWPALGFVTPVTLFSQ</sequence>
<keyword evidence="2" id="KW-1185">Reference proteome</keyword>
<dbReference type="EMBL" id="KQ965773">
    <property type="protein sequence ID" value="KXS13863.1"/>
    <property type="molecule type" value="Genomic_DNA"/>
</dbReference>
<proteinExistence type="predicted"/>
<accession>A0A139ABS0</accession>
<organism evidence="1 2">
    <name type="scientific">Gonapodya prolifera (strain JEL478)</name>
    <name type="common">Monoblepharis prolifera</name>
    <dbReference type="NCBI Taxonomy" id="1344416"/>
    <lineage>
        <taxon>Eukaryota</taxon>
        <taxon>Fungi</taxon>
        <taxon>Fungi incertae sedis</taxon>
        <taxon>Chytridiomycota</taxon>
        <taxon>Chytridiomycota incertae sedis</taxon>
        <taxon>Monoblepharidomycetes</taxon>
        <taxon>Monoblepharidales</taxon>
        <taxon>Gonapodyaceae</taxon>
        <taxon>Gonapodya</taxon>
    </lineage>
</organism>
<protein>
    <submittedName>
        <fullName evidence="1">Uncharacterized protein</fullName>
    </submittedName>
</protein>
<evidence type="ECO:0000313" key="2">
    <source>
        <dbReference type="Proteomes" id="UP000070544"/>
    </source>
</evidence>
<dbReference type="AlphaFoldDB" id="A0A139ABS0"/>
<name>A0A139ABS0_GONPJ</name>
<reference evidence="1 2" key="1">
    <citation type="journal article" date="2015" name="Genome Biol. Evol.">
        <title>Phylogenomic analyses indicate that early fungi evolved digesting cell walls of algal ancestors of land plants.</title>
        <authorList>
            <person name="Chang Y."/>
            <person name="Wang S."/>
            <person name="Sekimoto S."/>
            <person name="Aerts A.L."/>
            <person name="Choi C."/>
            <person name="Clum A."/>
            <person name="LaButti K.M."/>
            <person name="Lindquist E.A."/>
            <person name="Yee Ngan C."/>
            <person name="Ohm R.A."/>
            <person name="Salamov A.A."/>
            <person name="Grigoriev I.V."/>
            <person name="Spatafora J.W."/>
            <person name="Berbee M.L."/>
        </authorList>
    </citation>
    <scope>NUCLEOTIDE SEQUENCE [LARGE SCALE GENOMIC DNA]</scope>
    <source>
        <strain evidence="1 2">JEL478</strain>
    </source>
</reference>
<dbReference type="Proteomes" id="UP000070544">
    <property type="component" value="Unassembled WGS sequence"/>
</dbReference>